<keyword evidence="3" id="KW-1185">Reference proteome</keyword>
<dbReference type="InterPro" id="IPR051336">
    <property type="entry name" value="RhoGEF_Guanine_NuclExch_SF"/>
</dbReference>
<keyword evidence="1" id="KW-0344">Guanine-nucleotide releasing factor</keyword>
<evidence type="ECO:0000313" key="2">
    <source>
        <dbReference type="EMBL" id="KAL1374518.1"/>
    </source>
</evidence>
<reference evidence="2 3" key="1">
    <citation type="submission" date="2024-05" db="EMBL/GenBank/DDBJ databases">
        <title>Culex pipiens pipiens assembly and annotation.</title>
        <authorList>
            <person name="Alout H."/>
            <person name="Durand T."/>
        </authorList>
    </citation>
    <scope>NUCLEOTIDE SEQUENCE [LARGE SCALE GENOMIC DNA]</scope>
    <source>
        <strain evidence="2">HA-2024</strain>
        <tissue evidence="2">Whole body</tissue>
    </source>
</reference>
<proteinExistence type="predicted"/>
<organism evidence="2 3">
    <name type="scientific">Culex pipiens pipiens</name>
    <name type="common">Northern house mosquito</name>
    <dbReference type="NCBI Taxonomy" id="38569"/>
    <lineage>
        <taxon>Eukaryota</taxon>
        <taxon>Metazoa</taxon>
        <taxon>Ecdysozoa</taxon>
        <taxon>Arthropoda</taxon>
        <taxon>Hexapoda</taxon>
        <taxon>Insecta</taxon>
        <taxon>Pterygota</taxon>
        <taxon>Neoptera</taxon>
        <taxon>Endopterygota</taxon>
        <taxon>Diptera</taxon>
        <taxon>Nematocera</taxon>
        <taxon>Culicoidea</taxon>
        <taxon>Culicidae</taxon>
        <taxon>Culicinae</taxon>
        <taxon>Culicini</taxon>
        <taxon>Culex</taxon>
        <taxon>Culex</taxon>
    </lineage>
</organism>
<protein>
    <submittedName>
        <fullName evidence="2">Uncharacterized protein</fullName>
    </submittedName>
</protein>
<dbReference type="PANTHER" id="PTHR22826:SF106">
    <property type="entry name" value="TRIO, ISOFORM A"/>
    <property type="match status" value="1"/>
</dbReference>
<evidence type="ECO:0000313" key="3">
    <source>
        <dbReference type="Proteomes" id="UP001562425"/>
    </source>
</evidence>
<dbReference type="EMBL" id="JBEHCU010013285">
    <property type="protein sequence ID" value="KAL1374518.1"/>
    <property type="molecule type" value="Genomic_DNA"/>
</dbReference>
<evidence type="ECO:0000256" key="1">
    <source>
        <dbReference type="ARBA" id="ARBA00022658"/>
    </source>
</evidence>
<sequence>MDGVRALDILPLLQERFALLSGGRDNRGGPIICFPATTKRERVKPEDIKRVVSYLIGIPRPLNECEWSQEGKVRWIVCHIRLDGLETENE</sequence>
<dbReference type="PANTHER" id="PTHR22826">
    <property type="entry name" value="RHO GUANINE EXCHANGE FACTOR-RELATED"/>
    <property type="match status" value="1"/>
</dbReference>
<comment type="caution">
    <text evidence="2">The sequence shown here is derived from an EMBL/GenBank/DDBJ whole genome shotgun (WGS) entry which is preliminary data.</text>
</comment>
<name>A0ABD1CDV6_CULPP</name>
<dbReference type="Proteomes" id="UP001562425">
    <property type="component" value="Unassembled WGS sequence"/>
</dbReference>
<dbReference type="GO" id="GO:0005085">
    <property type="term" value="F:guanyl-nucleotide exchange factor activity"/>
    <property type="evidence" value="ECO:0007669"/>
    <property type="project" value="UniProtKB-KW"/>
</dbReference>
<dbReference type="AlphaFoldDB" id="A0ABD1CDV6"/>
<accession>A0ABD1CDV6</accession>
<gene>
    <name evidence="2" type="ORF">pipiens_018042</name>
</gene>